<protein>
    <submittedName>
        <fullName evidence="2">Uncharacterized protein</fullName>
    </submittedName>
</protein>
<dbReference type="EMBL" id="CP003093">
    <property type="protein sequence ID" value="AER56583.1"/>
    <property type="molecule type" value="Genomic_DNA"/>
</dbReference>
<feature type="transmembrane region" description="Helical" evidence="1">
    <location>
        <begin position="32"/>
        <end position="55"/>
    </location>
</feature>
<dbReference type="RefSeq" id="WP_014160759.1">
    <property type="nucleotide sequence ID" value="NC_016147.2"/>
</dbReference>
<keyword evidence="1" id="KW-0472">Membrane</keyword>
<dbReference type="KEGG" id="psd:DSC_09675"/>
<reference evidence="2 3" key="1">
    <citation type="journal article" date="2012" name="J. Bacteriol.">
        <title>Complete Genome Sequence of the BTEX-Degrading Bacterium Pseudoxanthomonas spadix BD-a59.</title>
        <authorList>
            <person name="Lee S.H."/>
            <person name="Jin H.M."/>
            <person name="Lee H.J."/>
            <person name="Kim J.M."/>
            <person name="Jeon C.O."/>
        </authorList>
    </citation>
    <scope>NUCLEOTIDE SEQUENCE [LARGE SCALE GENOMIC DNA]</scope>
    <source>
        <strain evidence="2 3">BD-a59</strain>
    </source>
</reference>
<evidence type="ECO:0000256" key="1">
    <source>
        <dbReference type="SAM" id="Phobius"/>
    </source>
</evidence>
<sequence>MKGLLPLFFNALALLLFGIGLSGPLVPEAGAPASWPLLAFGAAPIAMLGVCGYTATRWPARLAFVLQAVALLAVLLVILALQAGVLGAGRADAKAAAIHGPAAGLP</sequence>
<keyword evidence="1" id="KW-1133">Transmembrane helix</keyword>
<evidence type="ECO:0000313" key="2">
    <source>
        <dbReference type="EMBL" id="AER56583.1"/>
    </source>
</evidence>
<dbReference type="Proteomes" id="UP000005870">
    <property type="component" value="Chromosome"/>
</dbReference>
<keyword evidence="1" id="KW-0812">Transmembrane</keyword>
<dbReference type="HOGENOM" id="CLU_2220974_0_0_6"/>
<accession>G7UN79</accession>
<dbReference type="STRING" id="1045855.DSC_09675"/>
<feature type="transmembrane region" description="Helical" evidence="1">
    <location>
        <begin position="62"/>
        <end position="81"/>
    </location>
</feature>
<evidence type="ECO:0000313" key="3">
    <source>
        <dbReference type="Proteomes" id="UP000005870"/>
    </source>
</evidence>
<dbReference type="OrthoDB" id="5988617at2"/>
<gene>
    <name evidence="2" type="ordered locus">DSC_09675</name>
</gene>
<organism evidence="2 3">
    <name type="scientific">Pseudoxanthomonas spadix (strain BD-a59)</name>
    <dbReference type="NCBI Taxonomy" id="1045855"/>
    <lineage>
        <taxon>Bacteria</taxon>
        <taxon>Pseudomonadati</taxon>
        <taxon>Pseudomonadota</taxon>
        <taxon>Gammaproteobacteria</taxon>
        <taxon>Lysobacterales</taxon>
        <taxon>Lysobacteraceae</taxon>
        <taxon>Pseudoxanthomonas</taxon>
    </lineage>
</organism>
<keyword evidence="3" id="KW-1185">Reference proteome</keyword>
<proteinExistence type="predicted"/>
<name>G7UN79_PSEUP</name>
<dbReference type="AlphaFoldDB" id="G7UN79"/>